<dbReference type="Gene3D" id="3.40.50.2000">
    <property type="entry name" value="Glycogen Phosphorylase B"/>
    <property type="match status" value="2"/>
</dbReference>
<dbReference type="FunFam" id="3.40.50.2000:FF:000015">
    <property type="entry name" value="Bifunctional UDP-N-acetylglucosamine 2-epimerase/N-acetylmannosamine kinase"/>
    <property type="match status" value="1"/>
</dbReference>
<feature type="binding site" evidence="1">
    <location>
        <position position="519"/>
    </location>
    <ligand>
        <name>Zn(2+)</name>
        <dbReference type="ChEBI" id="CHEBI:29105"/>
        <note>structural</note>
    </ligand>
</feature>
<dbReference type="SUPFAM" id="SSF53067">
    <property type="entry name" value="Actin-like ATPase domain"/>
    <property type="match status" value="2"/>
</dbReference>
<evidence type="ECO:0000259" key="2">
    <source>
        <dbReference type="Pfam" id="PF02350"/>
    </source>
</evidence>
<gene>
    <name evidence="3" type="primary">GNE</name>
    <name evidence="3" type="synonym">gne</name>
</gene>
<dbReference type="PANTHER" id="PTHR18964">
    <property type="entry name" value="ROK (REPRESSOR, ORF, KINASE) FAMILY"/>
    <property type="match status" value="1"/>
</dbReference>
<dbReference type="InterPro" id="IPR043129">
    <property type="entry name" value="ATPase_NBD"/>
</dbReference>
<dbReference type="GO" id="GO:0004553">
    <property type="term" value="F:hydrolase activity, hydrolyzing O-glycosyl compounds"/>
    <property type="evidence" value="ECO:0007669"/>
    <property type="project" value="InterPro"/>
</dbReference>
<dbReference type="FunFam" id="3.40.50.2000:FF:000013">
    <property type="entry name" value="Bifunctional UDP-N-acetylglucosamine 2-epimerase/N-acetylmannosamine kinase"/>
    <property type="match status" value="1"/>
</dbReference>
<reference evidence="3" key="2">
    <citation type="submission" date="2025-08" db="UniProtKB">
        <authorList>
            <consortium name="Ensembl"/>
        </authorList>
    </citation>
    <scope>IDENTIFICATION</scope>
</reference>
<dbReference type="GO" id="GO:0008761">
    <property type="term" value="F:UDP-N-acetylglucosamine 2-epimerase activity"/>
    <property type="evidence" value="ECO:0007669"/>
    <property type="project" value="TreeGrafter"/>
</dbReference>
<reference evidence="4" key="1">
    <citation type="submission" date="2015-09" db="EMBL/GenBank/DDBJ databases">
        <authorList>
            <person name="Sai Rama Sridatta P."/>
        </authorList>
    </citation>
    <scope>NUCLEOTIDE SEQUENCE [LARGE SCALE GENOMIC DNA]</scope>
</reference>
<feature type="domain" description="UDP-N-acetylglucosamine 2-epimerase" evidence="2">
    <location>
        <begin position="43"/>
        <end position="381"/>
    </location>
</feature>
<evidence type="ECO:0000313" key="3">
    <source>
        <dbReference type="Ensembl" id="ENSLCAP00010019307.1"/>
    </source>
</evidence>
<dbReference type="InterPro" id="IPR003331">
    <property type="entry name" value="UDP_GlcNAc_Epimerase_2_dom"/>
</dbReference>
<dbReference type="SUPFAM" id="SSF53756">
    <property type="entry name" value="UDP-Glycosyltransferase/glycogen phosphorylase"/>
    <property type="match status" value="1"/>
</dbReference>
<dbReference type="Pfam" id="PF02350">
    <property type="entry name" value="Epimerase_2"/>
    <property type="match status" value="1"/>
</dbReference>
<proteinExistence type="predicted"/>
<name>A0A4W6D3L1_LATCA</name>
<dbReference type="AlphaFoldDB" id="A0A4W6D3L1"/>
<organism evidence="3 4">
    <name type="scientific">Lates calcarifer</name>
    <name type="common">Barramundi</name>
    <name type="synonym">Holocentrus calcarifer</name>
    <dbReference type="NCBI Taxonomy" id="8187"/>
    <lineage>
        <taxon>Eukaryota</taxon>
        <taxon>Metazoa</taxon>
        <taxon>Chordata</taxon>
        <taxon>Craniata</taxon>
        <taxon>Vertebrata</taxon>
        <taxon>Euteleostomi</taxon>
        <taxon>Actinopterygii</taxon>
        <taxon>Neopterygii</taxon>
        <taxon>Teleostei</taxon>
        <taxon>Neoteleostei</taxon>
        <taxon>Acanthomorphata</taxon>
        <taxon>Carangaria</taxon>
        <taxon>Carangaria incertae sedis</taxon>
        <taxon>Centropomidae</taxon>
        <taxon>Lates</taxon>
    </lineage>
</organism>
<dbReference type="Gene3D" id="3.30.420.40">
    <property type="match status" value="2"/>
</dbReference>
<feature type="binding site" evidence="1">
    <location>
        <position position="512"/>
    </location>
    <ligand>
        <name>Zn(2+)</name>
        <dbReference type="ChEBI" id="CHEBI:29105"/>
        <note>structural</note>
    </ligand>
</feature>
<dbReference type="InterPro" id="IPR000600">
    <property type="entry name" value="ROK"/>
</dbReference>
<reference evidence="3" key="3">
    <citation type="submission" date="2025-09" db="UniProtKB">
        <authorList>
            <consortium name="Ensembl"/>
        </authorList>
    </citation>
    <scope>IDENTIFICATION</scope>
</reference>
<evidence type="ECO:0000313" key="4">
    <source>
        <dbReference type="Proteomes" id="UP000314980"/>
    </source>
</evidence>
<accession>A0A4W6D3L1</accession>
<protein>
    <submittedName>
        <fullName evidence="3">Glucosamine (UDP-N-acetyl)-2-epimerase/N-acetylmannosamine kinase</fullName>
    </submittedName>
</protein>
<dbReference type="GO" id="GO:0009384">
    <property type="term" value="F:N-acylmannosamine kinase activity"/>
    <property type="evidence" value="ECO:0007669"/>
    <property type="project" value="TreeGrafter"/>
</dbReference>
<sequence length="655" mass="72333">MEREKVTEQNQCKRKLRVCVATCNRADYSKLAPIMFGIKSHPDEFELEVVVLGSHLIDDYGNTFRMIEQDDFDIGSKLHTIVRGEDEAAMVESVGLALVKLPDVLQRLCPDLLIVHGDRFDALALATAAALMNIRILHLEGGEVSGTIDDSIRHAISKLAHYHACCTRRAEKYLIAMCEDHSRILLAGCPSYDKLLSTHHREDYMDIIKSWLGDKVQEHDYIVALQHPVTTDIQHSIKIYGLMLDALICFNKKTLILFPNIDAGSKEMVRAMRKKGIEQHPNFRAVKHIPFEQFIQLVCHAGCMIGNSSCGVREAGAFGTPVINLGTRQTGRETGENVLHVRDADTYNKIYHALELQFGKRYPCSKIYGDGNAVPRILKFLRTINLDEPLQKTFCFPPVKDSISQDIDHILETQSALSVDLGGTNLRVAIVCMMGKIVKKYTQPNPKTFEARMQLILKMCSEAMLDAVRLNCRILGVGIGGGIIHNSELVHGSTFCAAELGHIMVSLDGPECSCGSRGCIEAYASGQALQREAKRLHDEDLLKVEGRDMKLLEPVTAAHLINAAKLGNSKAEAALNKASTALGVGIINILHIVNPSLVILSGVLASYYQAPVQQVITERALFSAQSIKVLTSDLEEPALLGAASLVLDYATRRTY</sequence>
<feature type="binding site" evidence="1">
    <location>
        <position position="514"/>
    </location>
    <ligand>
        <name>Zn(2+)</name>
        <dbReference type="ChEBI" id="CHEBI:29105"/>
        <note>structural</note>
    </ligand>
</feature>
<dbReference type="PANTHER" id="PTHR18964:SF149">
    <property type="entry name" value="BIFUNCTIONAL UDP-N-ACETYLGLUCOSAMINE 2-EPIMERASE_N-ACETYLMANNOSAMINE KINASE"/>
    <property type="match status" value="1"/>
</dbReference>
<dbReference type="NCBIfam" id="TIGR03568">
    <property type="entry name" value="NeuC_NnaA"/>
    <property type="match status" value="1"/>
</dbReference>
<dbReference type="GeneTree" id="ENSGT00390000017246"/>
<keyword evidence="4" id="KW-1185">Reference proteome</keyword>
<dbReference type="Proteomes" id="UP000314980">
    <property type="component" value="Unassembled WGS sequence"/>
</dbReference>
<dbReference type="InterPro" id="IPR049874">
    <property type="entry name" value="ROK_cs"/>
</dbReference>
<dbReference type="GO" id="GO:0006047">
    <property type="term" value="P:UDP-N-acetylglucosamine metabolic process"/>
    <property type="evidence" value="ECO:0007669"/>
    <property type="project" value="InterPro"/>
</dbReference>
<dbReference type="PROSITE" id="PS01125">
    <property type="entry name" value="ROK"/>
    <property type="match status" value="1"/>
</dbReference>
<dbReference type="CDD" id="cd03786">
    <property type="entry name" value="GTB_UDP-GlcNAc_2-Epimerase"/>
    <property type="match status" value="1"/>
</dbReference>
<evidence type="ECO:0000256" key="1">
    <source>
        <dbReference type="PIRSR" id="PIRSR620004-3"/>
    </source>
</evidence>
<dbReference type="Pfam" id="PF00480">
    <property type="entry name" value="ROK"/>
    <property type="match status" value="1"/>
</dbReference>
<feature type="binding site" evidence="1">
    <location>
        <position position="502"/>
    </location>
    <ligand>
        <name>Zn(2+)</name>
        <dbReference type="ChEBI" id="CHEBI:29105"/>
        <note>structural</note>
    </ligand>
</feature>
<dbReference type="Ensembl" id="ENSLCAT00010019717.1">
    <property type="protein sequence ID" value="ENSLCAP00010019307.1"/>
    <property type="gene ID" value="ENSLCAG00010008986.1"/>
</dbReference>
<dbReference type="InterPro" id="IPR020004">
    <property type="entry name" value="UDP-GlcNAc_Epase"/>
</dbReference>